<keyword evidence="3 5" id="KW-1133">Transmembrane helix</keyword>
<feature type="transmembrane region" description="Helical" evidence="5">
    <location>
        <begin position="37"/>
        <end position="60"/>
    </location>
</feature>
<dbReference type="eggNOG" id="ENOG5033CY2">
    <property type="taxonomic scope" value="Bacteria"/>
</dbReference>
<dbReference type="OrthoDB" id="2940219at2"/>
<evidence type="ECO:0000256" key="1">
    <source>
        <dbReference type="ARBA" id="ARBA00004141"/>
    </source>
</evidence>
<evidence type="ECO:0000313" key="8">
    <source>
        <dbReference type="Proteomes" id="UP000027778"/>
    </source>
</evidence>
<feature type="transmembrane region" description="Helical" evidence="5">
    <location>
        <begin position="201"/>
        <end position="220"/>
    </location>
</feature>
<dbReference type="Proteomes" id="UP000027778">
    <property type="component" value="Unassembled WGS sequence"/>
</dbReference>
<feature type="transmembrane region" description="Helical" evidence="5">
    <location>
        <begin position="120"/>
        <end position="145"/>
    </location>
</feature>
<keyword evidence="2 5" id="KW-0812">Transmembrane</keyword>
<dbReference type="STRING" id="574375.AZF08_06860"/>
<accession>A0A073KSV2</accession>
<evidence type="ECO:0000259" key="6">
    <source>
        <dbReference type="Pfam" id="PF04893"/>
    </source>
</evidence>
<evidence type="ECO:0000313" key="7">
    <source>
        <dbReference type="EMBL" id="KEK25433.1"/>
    </source>
</evidence>
<dbReference type="InterPro" id="IPR006977">
    <property type="entry name" value="Yip1_dom"/>
</dbReference>
<name>A0A073KSV2_9BACI</name>
<evidence type="ECO:0000256" key="2">
    <source>
        <dbReference type="ARBA" id="ARBA00022692"/>
    </source>
</evidence>
<dbReference type="RefSeq" id="WP_033673285.1">
    <property type="nucleotide sequence ID" value="NZ_JOTM01000002.1"/>
</dbReference>
<dbReference type="EMBL" id="JOTM01000002">
    <property type="protein sequence ID" value="KEK25433.1"/>
    <property type="molecule type" value="Genomic_DNA"/>
</dbReference>
<keyword evidence="8" id="KW-1185">Reference proteome</keyword>
<feature type="domain" description="Yip1" evidence="6">
    <location>
        <begin position="19"/>
        <end position="214"/>
    </location>
</feature>
<feature type="transmembrane region" description="Helical" evidence="5">
    <location>
        <begin position="80"/>
        <end position="108"/>
    </location>
</feature>
<evidence type="ECO:0000256" key="3">
    <source>
        <dbReference type="ARBA" id="ARBA00022989"/>
    </source>
</evidence>
<dbReference type="GO" id="GO:0016020">
    <property type="term" value="C:membrane"/>
    <property type="evidence" value="ECO:0007669"/>
    <property type="project" value="UniProtKB-SubCell"/>
</dbReference>
<comment type="subcellular location">
    <subcellularLocation>
        <location evidence="1">Membrane</location>
        <topology evidence="1">Multi-pass membrane protein</topology>
    </subcellularLocation>
</comment>
<organism evidence="7 8">
    <name type="scientific">Bacillus gaemokensis</name>
    <dbReference type="NCBI Taxonomy" id="574375"/>
    <lineage>
        <taxon>Bacteria</taxon>
        <taxon>Bacillati</taxon>
        <taxon>Bacillota</taxon>
        <taxon>Bacilli</taxon>
        <taxon>Bacillales</taxon>
        <taxon>Bacillaceae</taxon>
        <taxon>Bacillus</taxon>
        <taxon>Bacillus cereus group</taxon>
    </lineage>
</organism>
<dbReference type="AlphaFoldDB" id="A0A073KSV2"/>
<sequence length="221" mass="23537">MEANVNTQKVGGEKPSLLGMITSPGVQFERMKSSNAVWGAFWLMAILTGVAFMLATYAYSLTPEGIKEAAKTDIEVPLSWTLGMGFVLGFIGAIIGYFVGAAVYKVLMMLMGNDTSYKKLLAITVYVSIITVLGLIVNYILALVLGGTGKEMYTGLGPVFASTGGLAHGIASNIEVFTIWGFVLSWLGLQIAADLSKKKATILIIIFAILTIGFGALRGMF</sequence>
<evidence type="ECO:0000256" key="5">
    <source>
        <dbReference type="SAM" id="Phobius"/>
    </source>
</evidence>
<proteinExistence type="predicted"/>
<keyword evidence="4 5" id="KW-0472">Membrane</keyword>
<feature type="transmembrane region" description="Helical" evidence="5">
    <location>
        <begin position="165"/>
        <end position="189"/>
    </location>
</feature>
<comment type="caution">
    <text evidence="7">The sequence shown here is derived from an EMBL/GenBank/DDBJ whole genome shotgun (WGS) entry which is preliminary data.</text>
</comment>
<reference evidence="7 8" key="1">
    <citation type="submission" date="2014-06" db="EMBL/GenBank/DDBJ databases">
        <title>Draft genome sequence of Bacillus gaemokensis JCM 15801 (MCCC 1A00707).</title>
        <authorList>
            <person name="Lai Q."/>
            <person name="Liu Y."/>
            <person name="Shao Z."/>
        </authorList>
    </citation>
    <scope>NUCLEOTIDE SEQUENCE [LARGE SCALE GENOMIC DNA]</scope>
    <source>
        <strain evidence="7 8">JCM 15801</strain>
    </source>
</reference>
<protein>
    <submittedName>
        <fullName evidence="7">Membrane protein</fullName>
    </submittedName>
</protein>
<dbReference type="Pfam" id="PF04893">
    <property type="entry name" value="Yip1"/>
    <property type="match status" value="1"/>
</dbReference>
<evidence type="ECO:0000256" key="4">
    <source>
        <dbReference type="ARBA" id="ARBA00023136"/>
    </source>
</evidence>
<gene>
    <name evidence="7" type="ORF">BAGA_12515</name>
</gene>